<dbReference type="Pfam" id="PF03031">
    <property type="entry name" value="NIF"/>
    <property type="match status" value="1"/>
</dbReference>
<dbReference type="PANTHER" id="PTHR12210">
    <property type="entry name" value="DULLARD PROTEIN PHOSPHATASE"/>
    <property type="match status" value="1"/>
</dbReference>
<proteinExistence type="predicted"/>
<name>A0A1W1GZ44_9GAMM</name>
<dbReference type="InterPro" id="IPR004274">
    <property type="entry name" value="FCP1_dom"/>
</dbReference>
<gene>
    <name evidence="2" type="ORF">SAMN04488690_2338</name>
</gene>
<organism evidence="2 3">
    <name type="scientific">Stenotrophomonas indicatrix</name>
    <dbReference type="NCBI Taxonomy" id="2045451"/>
    <lineage>
        <taxon>Bacteria</taxon>
        <taxon>Pseudomonadati</taxon>
        <taxon>Pseudomonadota</taxon>
        <taxon>Gammaproteobacteria</taxon>
        <taxon>Lysobacterales</taxon>
        <taxon>Lysobacteraceae</taxon>
        <taxon>Stenotrophomonas</taxon>
    </lineage>
</organism>
<feature type="domain" description="FCP1 homology" evidence="1">
    <location>
        <begin position="14"/>
        <end position="174"/>
    </location>
</feature>
<protein>
    <submittedName>
        <fullName evidence="2">NLI interacting factor-like phosphatase</fullName>
    </submittedName>
</protein>
<accession>A0A1W1GZ44</accession>
<dbReference type="EMBL" id="FWEU01000003">
    <property type="protein sequence ID" value="SLM24615.1"/>
    <property type="molecule type" value="Genomic_DNA"/>
</dbReference>
<dbReference type="SMART" id="SM00577">
    <property type="entry name" value="CPDc"/>
    <property type="match status" value="1"/>
</dbReference>
<evidence type="ECO:0000259" key="1">
    <source>
        <dbReference type="PROSITE" id="PS50969"/>
    </source>
</evidence>
<dbReference type="InterPro" id="IPR023214">
    <property type="entry name" value="HAD_sf"/>
</dbReference>
<sequence length="194" mass="22420">MPLSVERDQTGSMPTTDRKLLVLDLDETLVHASARQLHRPADTQVVGYHVYKRPYVDDFLDFAFAHFSVGVWTSSGSLYAEPLVAWLMPGRTLEFLWSSQRCSTARDWETGGYTSQKRLAKLKRLGFALEQMIGIDDTPSKYAKNYGNLIQVREFTGDGCDDELLHLSRYLDVLRAQPNIRTVEKRRWRERMME</sequence>
<dbReference type="AlphaFoldDB" id="A0A1W1GZ44"/>
<dbReference type="Gene3D" id="3.40.50.1000">
    <property type="entry name" value="HAD superfamily/HAD-like"/>
    <property type="match status" value="1"/>
</dbReference>
<reference evidence="3" key="1">
    <citation type="submission" date="2016-10" db="EMBL/GenBank/DDBJ databases">
        <authorList>
            <person name="Varghese N."/>
        </authorList>
    </citation>
    <scope>NUCLEOTIDE SEQUENCE [LARGE SCALE GENOMIC DNA]</scope>
    <source>
        <strain evidence="3">92MFCol6.1</strain>
    </source>
</reference>
<evidence type="ECO:0000313" key="2">
    <source>
        <dbReference type="EMBL" id="SLM24615.1"/>
    </source>
</evidence>
<evidence type="ECO:0000313" key="3">
    <source>
        <dbReference type="Proteomes" id="UP000191133"/>
    </source>
</evidence>
<dbReference type="SUPFAM" id="SSF56784">
    <property type="entry name" value="HAD-like"/>
    <property type="match status" value="1"/>
</dbReference>
<dbReference type="CDD" id="cd07521">
    <property type="entry name" value="HAD_FCP1-like"/>
    <property type="match status" value="1"/>
</dbReference>
<dbReference type="InterPro" id="IPR050365">
    <property type="entry name" value="TIM50"/>
</dbReference>
<dbReference type="InterPro" id="IPR036412">
    <property type="entry name" value="HAD-like_sf"/>
</dbReference>
<dbReference type="Proteomes" id="UP000191133">
    <property type="component" value="Unassembled WGS sequence"/>
</dbReference>
<dbReference type="PROSITE" id="PS50969">
    <property type="entry name" value="FCP1"/>
    <property type="match status" value="1"/>
</dbReference>